<dbReference type="Gene3D" id="1.10.8.20">
    <property type="entry name" value="N-terminal domain of phosphatidylinositol transfer protein sec14p"/>
    <property type="match status" value="1"/>
</dbReference>
<dbReference type="InterPro" id="IPR036865">
    <property type="entry name" value="CRAL-TRIO_dom_sf"/>
</dbReference>
<dbReference type="EMBL" id="KN833016">
    <property type="protein sequence ID" value="KIM78521.1"/>
    <property type="molecule type" value="Genomic_DNA"/>
</dbReference>
<keyword evidence="3" id="KW-1185">Reference proteome</keyword>
<dbReference type="InParanoid" id="A0A0C3FF00"/>
<dbReference type="Pfam" id="PF00650">
    <property type="entry name" value="CRAL_TRIO"/>
    <property type="match status" value="1"/>
</dbReference>
<dbReference type="Proteomes" id="UP000054166">
    <property type="component" value="Unassembled WGS sequence"/>
</dbReference>
<dbReference type="SMART" id="SM01100">
    <property type="entry name" value="CRAL_TRIO_N"/>
    <property type="match status" value="1"/>
</dbReference>
<sequence>MATSTTDFFAGHLEHLTPTQEQSFFTFKDNLAKANLYVPSTGTSKPSHDDPTLLRFLRARRFNPDKAQKQFTDTESWRKEHDVDNLFAKFDPVEFEDCRRFYPRWTGRRDKQGLPVYVYRLASLAPMQKELDAVPAPRRYQRIIALYEAMTQFVLPLCTNLPHPAASTPISSVTTIIDLQDVSLGSMWTLRNHLQQASALATANYPETLNNIAVVGAPYFFPTIWGWIKNWFDEGTRNKIQILGKNPGDTLRNFVDTKDLPKPYGGDLEWEFSDEPSLDEQAKKVLGVMPKGPATFVDGTVVRPGEVATIDQKE</sequence>
<organism evidence="2 3">
    <name type="scientific">Piloderma croceum (strain F 1598)</name>
    <dbReference type="NCBI Taxonomy" id="765440"/>
    <lineage>
        <taxon>Eukaryota</taxon>
        <taxon>Fungi</taxon>
        <taxon>Dikarya</taxon>
        <taxon>Basidiomycota</taxon>
        <taxon>Agaricomycotina</taxon>
        <taxon>Agaricomycetes</taxon>
        <taxon>Agaricomycetidae</taxon>
        <taxon>Atheliales</taxon>
        <taxon>Atheliaceae</taxon>
        <taxon>Piloderma</taxon>
    </lineage>
</organism>
<dbReference type="SUPFAM" id="SSF46938">
    <property type="entry name" value="CRAL/TRIO N-terminal domain"/>
    <property type="match status" value="1"/>
</dbReference>
<reference evidence="3" key="2">
    <citation type="submission" date="2015-01" db="EMBL/GenBank/DDBJ databases">
        <title>Evolutionary Origins and Diversification of the Mycorrhizal Mutualists.</title>
        <authorList>
            <consortium name="DOE Joint Genome Institute"/>
            <consortium name="Mycorrhizal Genomics Consortium"/>
            <person name="Kohler A."/>
            <person name="Kuo A."/>
            <person name="Nagy L.G."/>
            <person name="Floudas D."/>
            <person name="Copeland A."/>
            <person name="Barry K.W."/>
            <person name="Cichocki N."/>
            <person name="Veneault-Fourrey C."/>
            <person name="LaButti K."/>
            <person name="Lindquist E.A."/>
            <person name="Lipzen A."/>
            <person name="Lundell T."/>
            <person name="Morin E."/>
            <person name="Murat C."/>
            <person name="Riley R."/>
            <person name="Ohm R."/>
            <person name="Sun H."/>
            <person name="Tunlid A."/>
            <person name="Henrissat B."/>
            <person name="Grigoriev I.V."/>
            <person name="Hibbett D.S."/>
            <person name="Martin F."/>
        </authorList>
    </citation>
    <scope>NUCLEOTIDE SEQUENCE [LARGE SCALE GENOMIC DNA]</scope>
    <source>
        <strain evidence="3">F 1598</strain>
    </source>
</reference>
<name>A0A0C3FF00_PILCF</name>
<dbReference type="InterPro" id="IPR051026">
    <property type="entry name" value="PI/PC_transfer"/>
</dbReference>
<dbReference type="SUPFAM" id="SSF52087">
    <property type="entry name" value="CRAL/TRIO domain"/>
    <property type="match status" value="1"/>
</dbReference>
<protein>
    <recommendedName>
        <fullName evidence="1">CRAL-TRIO domain-containing protein</fullName>
    </recommendedName>
</protein>
<gene>
    <name evidence="2" type="ORF">PILCRDRAFT_824424</name>
</gene>
<dbReference type="OrthoDB" id="30289at2759"/>
<dbReference type="Gene3D" id="3.40.525.10">
    <property type="entry name" value="CRAL-TRIO lipid binding domain"/>
    <property type="match status" value="1"/>
</dbReference>
<dbReference type="Pfam" id="PF03765">
    <property type="entry name" value="CRAL_TRIO_N"/>
    <property type="match status" value="1"/>
</dbReference>
<dbReference type="AlphaFoldDB" id="A0A0C3FF00"/>
<dbReference type="STRING" id="765440.A0A0C3FF00"/>
<feature type="domain" description="CRAL-TRIO" evidence="1">
    <location>
        <begin position="94"/>
        <end position="272"/>
    </location>
</feature>
<evidence type="ECO:0000313" key="3">
    <source>
        <dbReference type="Proteomes" id="UP000054166"/>
    </source>
</evidence>
<dbReference type="InterPro" id="IPR036273">
    <property type="entry name" value="CRAL/TRIO_N_dom_sf"/>
</dbReference>
<dbReference type="PANTHER" id="PTHR45657">
    <property type="entry name" value="CRAL-TRIO DOMAIN-CONTAINING PROTEIN YKL091C-RELATED"/>
    <property type="match status" value="1"/>
</dbReference>
<dbReference type="InterPro" id="IPR001251">
    <property type="entry name" value="CRAL-TRIO_dom"/>
</dbReference>
<proteinExistence type="predicted"/>
<dbReference type="PROSITE" id="PS50191">
    <property type="entry name" value="CRAL_TRIO"/>
    <property type="match status" value="1"/>
</dbReference>
<dbReference type="InterPro" id="IPR011074">
    <property type="entry name" value="CRAL/TRIO_N_dom"/>
</dbReference>
<dbReference type="HOGENOM" id="CLU_014001_4_0_1"/>
<dbReference type="PANTHER" id="PTHR45657:SF3">
    <property type="entry name" value="TRANSPORTER, PUTATIVE (AFU_ORTHOLOGUE AFUA_5G09260)-RELATED"/>
    <property type="match status" value="1"/>
</dbReference>
<evidence type="ECO:0000259" key="1">
    <source>
        <dbReference type="PROSITE" id="PS50191"/>
    </source>
</evidence>
<dbReference type="SMART" id="SM00516">
    <property type="entry name" value="SEC14"/>
    <property type="match status" value="1"/>
</dbReference>
<accession>A0A0C3FF00</accession>
<dbReference type="CDD" id="cd00170">
    <property type="entry name" value="SEC14"/>
    <property type="match status" value="1"/>
</dbReference>
<reference evidence="2 3" key="1">
    <citation type="submission" date="2014-04" db="EMBL/GenBank/DDBJ databases">
        <authorList>
            <consortium name="DOE Joint Genome Institute"/>
            <person name="Kuo A."/>
            <person name="Tarkka M."/>
            <person name="Buscot F."/>
            <person name="Kohler A."/>
            <person name="Nagy L.G."/>
            <person name="Floudas D."/>
            <person name="Copeland A."/>
            <person name="Barry K.W."/>
            <person name="Cichocki N."/>
            <person name="Veneault-Fourrey C."/>
            <person name="LaButti K."/>
            <person name="Lindquist E.A."/>
            <person name="Lipzen A."/>
            <person name="Lundell T."/>
            <person name="Morin E."/>
            <person name="Murat C."/>
            <person name="Sun H."/>
            <person name="Tunlid A."/>
            <person name="Henrissat B."/>
            <person name="Grigoriev I.V."/>
            <person name="Hibbett D.S."/>
            <person name="Martin F."/>
            <person name="Nordberg H.P."/>
            <person name="Cantor M.N."/>
            <person name="Hua S.X."/>
        </authorList>
    </citation>
    <scope>NUCLEOTIDE SEQUENCE [LARGE SCALE GENOMIC DNA]</scope>
    <source>
        <strain evidence="2 3">F 1598</strain>
    </source>
</reference>
<evidence type="ECO:0000313" key="2">
    <source>
        <dbReference type="EMBL" id="KIM78521.1"/>
    </source>
</evidence>